<dbReference type="PANTHER" id="PTHR32071:SF113">
    <property type="entry name" value="ALGINATE BIOSYNTHESIS TRANSCRIPTIONAL REGULATORY PROTEIN ALGB"/>
    <property type="match status" value="1"/>
</dbReference>
<keyword evidence="4" id="KW-0804">Transcription</keyword>
<dbReference type="InterPro" id="IPR058031">
    <property type="entry name" value="AAA_lid_NorR"/>
</dbReference>
<dbReference type="AlphaFoldDB" id="A0A8J6UIU2"/>
<evidence type="ECO:0000256" key="1">
    <source>
        <dbReference type="ARBA" id="ARBA00022741"/>
    </source>
</evidence>
<dbReference type="Proteomes" id="UP000632828">
    <property type="component" value="Unassembled WGS sequence"/>
</dbReference>
<organism evidence="7 8">
    <name type="scientific">Pelovirga terrestris</name>
    <dbReference type="NCBI Taxonomy" id="2771352"/>
    <lineage>
        <taxon>Bacteria</taxon>
        <taxon>Pseudomonadati</taxon>
        <taxon>Thermodesulfobacteriota</taxon>
        <taxon>Desulfuromonadia</taxon>
        <taxon>Geobacterales</taxon>
        <taxon>Geobacteraceae</taxon>
        <taxon>Pelovirga</taxon>
    </lineage>
</organism>
<dbReference type="Pfam" id="PF14532">
    <property type="entry name" value="Sigma54_activ_2"/>
    <property type="match status" value="1"/>
</dbReference>
<dbReference type="PROSITE" id="PS00688">
    <property type="entry name" value="SIGMA54_INTERACT_3"/>
    <property type="match status" value="1"/>
</dbReference>
<evidence type="ECO:0000259" key="6">
    <source>
        <dbReference type="PROSITE" id="PS50045"/>
    </source>
</evidence>
<evidence type="ECO:0000256" key="4">
    <source>
        <dbReference type="ARBA" id="ARBA00023163"/>
    </source>
</evidence>
<dbReference type="GO" id="GO:0005524">
    <property type="term" value="F:ATP binding"/>
    <property type="evidence" value="ECO:0007669"/>
    <property type="project" value="UniProtKB-KW"/>
</dbReference>
<dbReference type="EMBL" id="JACWUN010000020">
    <property type="protein sequence ID" value="MBD1401730.1"/>
    <property type="molecule type" value="Genomic_DNA"/>
</dbReference>
<keyword evidence="8" id="KW-1185">Reference proteome</keyword>
<proteinExistence type="predicted"/>
<dbReference type="CDD" id="cd00009">
    <property type="entry name" value="AAA"/>
    <property type="match status" value="1"/>
</dbReference>
<evidence type="ECO:0000313" key="7">
    <source>
        <dbReference type="EMBL" id="MBD1401730.1"/>
    </source>
</evidence>
<keyword evidence="2" id="KW-0067">ATP-binding</keyword>
<comment type="caution">
    <text evidence="7">The sequence shown here is derived from an EMBL/GenBank/DDBJ whole genome shotgun (WGS) entry which is preliminary data.</text>
</comment>
<dbReference type="PANTHER" id="PTHR32071">
    <property type="entry name" value="TRANSCRIPTIONAL REGULATORY PROTEIN"/>
    <property type="match status" value="1"/>
</dbReference>
<dbReference type="GO" id="GO:0006355">
    <property type="term" value="P:regulation of DNA-templated transcription"/>
    <property type="evidence" value="ECO:0007669"/>
    <property type="project" value="InterPro"/>
</dbReference>
<evidence type="ECO:0000256" key="5">
    <source>
        <dbReference type="SAM" id="MobiDB-lite"/>
    </source>
</evidence>
<dbReference type="RefSeq" id="WP_191157623.1">
    <property type="nucleotide sequence ID" value="NZ_JACWUN010000020.1"/>
</dbReference>
<reference evidence="7" key="1">
    <citation type="submission" date="2020-09" db="EMBL/GenBank/DDBJ databases">
        <title>Pelobacter alkaliphilus sp. nov., a novel anaerobic arsenate-reducing bacterium from terrestrial mud volcano.</title>
        <authorList>
            <person name="Khomyakova M.A."/>
            <person name="Merkel A.Y."/>
            <person name="Slobodkin A.I."/>
        </authorList>
    </citation>
    <scope>NUCLEOTIDE SEQUENCE</scope>
    <source>
        <strain evidence="7">M08fum</strain>
    </source>
</reference>
<keyword evidence="1" id="KW-0547">Nucleotide-binding</keyword>
<accession>A0A8J6UIU2</accession>
<name>A0A8J6UIU2_9BACT</name>
<feature type="region of interest" description="Disordered" evidence="5">
    <location>
        <begin position="65"/>
        <end position="95"/>
    </location>
</feature>
<evidence type="ECO:0000256" key="3">
    <source>
        <dbReference type="ARBA" id="ARBA00023015"/>
    </source>
</evidence>
<sequence length="332" mass="36606">MHNYLPEAKSRALYQQGGQTMTQQCAPTIPELKSLIEQLCLSRAHLEQLLDQLSGLTTRADLANLSPASQERTDTQQEKTLQPGDQDPATSPPPQTNVIAADARMQIAAGLARAMAQTDAAVLIQGATGTGKNFFAKLIHHHSQRAQYPLITIPSRQFNQPDPLSHIETFLDEAGKGSLILEDIDELQPAAQEHLAKMLNQPLACRLISLSCNDPDELVRHGYFSALLLEQLRECYIALPLLAGRGADIEQLARYYCQQFCAAAGVAEKQLSPEYLNLLTLYAWPGNVRELINTLEQSLLCAGEQKNLYAKDLPAHIRIQTLHLSSARKKGL</sequence>
<dbReference type="Gene3D" id="3.40.50.300">
    <property type="entry name" value="P-loop containing nucleotide triphosphate hydrolases"/>
    <property type="match status" value="1"/>
</dbReference>
<dbReference type="InterPro" id="IPR025944">
    <property type="entry name" value="Sigma_54_int_dom_CS"/>
</dbReference>
<feature type="domain" description="Sigma-54 factor interaction" evidence="6">
    <location>
        <begin position="98"/>
        <end position="300"/>
    </location>
</feature>
<dbReference type="InterPro" id="IPR002078">
    <property type="entry name" value="Sigma_54_int"/>
</dbReference>
<dbReference type="PROSITE" id="PS50045">
    <property type="entry name" value="SIGMA54_INTERACT_4"/>
    <property type="match status" value="1"/>
</dbReference>
<protein>
    <submittedName>
        <fullName evidence="7">Sigma 54-interacting transcriptional regulator</fullName>
    </submittedName>
</protein>
<dbReference type="InterPro" id="IPR027417">
    <property type="entry name" value="P-loop_NTPase"/>
</dbReference>
<gene>
    <name evidence="7" type="ORF">ICT70_13775</name>
</gene>
<keyword evidence="3" id="KW-0805">Transcription regulation</keyword>
<dbReference type="SUPFAM" id="SSF52540">
    <property type="entry name" value="P-loop containing nucleoside triphosphate hydrolases"/>
    <property type="match status" value="1"/>
</dbReference>
<dbReference type="Gene3D" id="1.10.8.60">
    <property type="match status" value="1"/>
</dbReference>
<evidence type="ECO:0000313" key="8">
    <source>
        <dbReference type="Proteomes" id="UP000632828"/>
    </source>
</evidence>
<evidence type="ECO:0000256" key="2">
    <source>
        <dbReference type="ARBA" id="ARBA00022840"/>
    </source>
</evidence>
<dbReference type="Pfam" id="PF25601">
    <property type="entry name" value="AAA_lid_14"/>
    <property type="match status" value="1"/>
</dbReference>